<reference evidence="1" key="1">
    <citation type="submission" date="2022-07" db="EMBL/GenBank/DDBJ databases">
        <title>Phylogenomic reconstructions and comparative analyses of Kickxellomycotina fungi.</title>
        <authorList>
            <person name="Reynolds N.K."/>
            <person name="Stajich J.E."/>
            <person name="Barry K."/>
            <person name="Grigoriev I.V."/>
            <person name="Crous P."/>
            <person name="Smith M.E."/>
        </authorList>
    </citation>
    <scope>NUCLEOTIDE SEQUENCE</scope>
    <source>
        <strain evidence="1">CBS 109366</strain>
    </source>
</reference>
<organism evidence="1 2">
    <name type="scientific">Coemansia nantahalensis</name>
    <dbReference type="NCBI Taxonomy" id="2789366"/>
    <lineage>
        <taxon>Eukaryota</taxon>
        <taxon>Fungi</taxon>
        <taxon>Fungi incertae sedis</taxon>
        <taxon>Zoopagomycota</taxon>
        <taxon>Kickxellomycotina</taxon>
        <taxon>Kickxellomycetes</taxon>
        <taxon>Kickxellales</taxon>
        <taxon>Kickxellaceae</taxon>
        <taxon>Coemansia</taxon>
    </lineage>
</organism>
<accession>A0ACC1JR23</accession>
<proteinExistence type="predicted"/>
<protein>
    <submittedName>
        <fullName evidence="1">Uncharacterized protein</fullName>
    </submittedName>
</protein>
<gene>
    <name evidence="1" type="ORF">IWQ57_004785</name>
</gene>
<sequence>MAPAGLAIRRIAAHQHGAAPLVVLSDSARQTALPLLEAMVRESLACGLRVVAVCIERPPSADITGHPATTLVDRRPPPAHAAGAPAGAAELEESVGRAIEAAAATDTSGTGVVVVCDDLQPLLDASPAAALAFIRRIRSALLPLPRSRLLVRAADATAGRPLDGNALRSMADAVVDVYPLDALRTWLPGWYSDGRAAPLVAVGDNDCRRCLVRLEHRKQLGKIGHELALFETDKQLRPVFSAVPIAEPAAQPATSAAGDSGPSLPPAEGPPAGLPFNLGLTDKQRQDRANVELPYLQAQLADASISEPRPAAGGEIHYQPDAEDDWDEDDPDDDLEI</sequence>
<evidence type="ECO:0000313" key="2">
    <source>
        <dbReference type="Proteomes" id="UP001140234"/>
    </source>
</evidence>
<dbReference type="EMBL" id="JANBUJ010002015">
    <property type="protein sequence ID" value="KAJ2765413.1"/>
    <property type="molecule type" value="Genomic_DNA"/>
</dbReference>
<keyword evidence="2" id="KW-1185">Reference proteome</keyword>
<comment type="caution">
    <text evidence="1">The sequence shown here is derived from an EMBL/GenBank/DDBJ whole genome shotgun (WGS) entry which is preliminary data.</text>
</comment>
<name>A0ACC1JR23_9FUNG</name>
<dbReference type="Proteomes" id="UP001140234">
    <property type="component" value="Unassembled WGS sequence"/>
</dbReference>
<evidence type="ECO:0000313" key="1">
    <source>
        <dbReference type="EMBL" id="KAJ2765413.1"/>
    </source>
</evidence>